<reference evidence="2 3" key="1">
    <citation type="submission" date="2016-10" db="EMBL/GenBank/DDBJ databases">
        <authorList>
            <person name="de Groot N.N."/>
        </authorList>
    </citation>
    <scope>NUCLEOTIDE SEQUENCE [LARGE SCALE GENOMIC DNA]</scope>
    <source>
        <strain evidence="2 3">DSM 23126</strain>
    </source>
</reference>
<dbReference type="InterPro" id="IPR011033">
    <property type="entry name" value="PRC_barrel-like_sf"/>
</dbReference>
<evidence type="ECO:0000313" key="2">
    <source>
        <dbReference type="EMBL" id="SDW86585.1"/>
    </source>
</evidence>
<accession>A0A1H2X157</accession>
<dbReference type="InterPro" id="IPR027275">
    <property type="entry name" value="PRC-brl_dom"/>
</dbReference>
<dbReference type="Pfam" id="PF05239">
    <property type="entry name" value="PRC"/>
    <property type="match status" value="1"/>
</dbReference>
<keyword evidence="3" id="KW-1185">Reference proteome</keyword>
<dbReference type="AlphaFoldDB" id="A0A1H2X157"/>
<dbReference type="GO" id="GO:0030077">
    <property type="term" value="C:plasma membrane light-harvesting complex"/>
    <property type="evidence" value="ECO:0007669"/>
    <property type="project" value="InterPro"/>
</dbReference>
<feature type="domain" description="PRC-barrel" evidence="1">
    <location>
        <begin position="239"/>
        <end position="287"/>
    </location>
</feature>
<evidence type="ECO:0000259" key="1">
    <source>
        <dbReference type="Pfam" id="PF05239"/>
    </source>
</evidence>
<sequence>MIIKVNNCCGIDTKVGTGQLNGLGLLPFLPFKSRLTIHLLLTVHVDGLKTPLSGNRPGINNYYQEVQQLLVRTKDFQAFWISATDEEAIGSISDVYFDSRGEWKVRFLVADTRTWFVGGKVLLSPELINRLDLAGQAIQMNASKDQIKNSPKPDEHEPISRSYEASVLNHYNLEPYWIPTAGSTGTGPVMPVGGPFAPADDDDNNARPTHDTAVTGTEENEMEAARNKEDYYLQSTKDLRGYDIDASGESIGTISDVVFDTNDWSIQFIEVDTAGALSSDHSLVPVEWFTQFSAMDESATTSVSREAVENSPDYEASMTLTDDYGKEIRRHFGSPSNR</sequence>
<proteinExistence type="predicted"/>
<evidence type="ECO:0000313" key="3">
    <source>
        <dbReference type="Proteomes" id="UP000199488"/>
    </source>
</evidence>
<dbReference type="Gene3D" id="3.90.50.10">
    <property type="entry name" value="Photosynthetic Reaction Center, subunit H, domain 2"/>
    <property type="match status" value="2"/>
</dbReference>
<dbReference type="GO" id="GO:0019684">
    <property type="term" value="P:photosynthesis, light reaction"/>
    <property type="evidence" value="ECO:0007669"/>
    <property type="project" value="InterPro"/>
</dbReference>
<dbReference type="SUPFAM" id="SSF50346">
    <property type="entry name" value="PRC-barrel domain"/>
    <property type="match status" value="2"/>
</dbReference>
<name>A0A1H2X157_9BACI</name>
<dbReference type="STRING" id="1122204.SAMN05421781_2596"/>
<dbReference type="Proteomes" id="UP000199488">
    <property type="component" value="Unassembled WGS sequence"/>
</dbReference>
<gene>
    <name evidence="2" type="ORF">SAMN05421781_2596</name>
</gene>
<dbReference type="InterPro" id="IPR014747">
    <property type="entry name" value="Bac_photo_RC_H_C"/>
</dbReference>
<organism evidence="2 3">
    <name type="scientific">Marinococcus luteus</name>
    <dbReference type="NCBI Taxonomy" id="1122204"/>
    <lineage>
        <taxon>Bacteria</taxon>
        <taxon>Bacillati</taxon>
        <taxon>Bacillota</taxon>
        <taxon>Bacilli</taxon>
        <taxon>Bacillales</taxon>
        <taxon>Bacillaceae</taxon>
        <taxon>Marinococcus</taxon>
    </lineage>
</organism>
<dbReference type="EMBL" id="FNNC01000006">
    <property type="protein sequence ID" value="SDW86585.1"/>
    <property type="molecule type" value="Genomic_DNA"/>
</dbReference>
<protein>
    <submittedName>
        <fullName evidence="2">PRC-barrel domain-containing protein</fullName>
    </submittedName>
</protein>